<feature type="transmembrane region" description="Helical" evidence="6">
    <location>
        <begin position="331"/>
        <end position="358"/>
    </location>
</feature>
<dbReference type="RefSeq" id="WP_069305734.1">
    <property type="nucleotide sequence ID" value="NZ_MCRJ01000008.1"/>
</dbReference>
<keyword evidence="4 6" id="KW-1133">Transmembrane helix</keyword>
<dbReference type="GO" id="GO:0022857">
    <property type="term" value="F:transmembrane transporter activity"/>
    <property type="evidence" value="ECO:0007669"/>
    <property type="project" value="InterPro"/>
</dbReference>
<feature type="transmembrane region" description="Helical" evidence="6">
    <location>
        <begin position="297"/>
        <end position="319"/>
    </location>
</feature>
<dbReference type="SUPFAM" id="SSF103473">
    <property type="entry name" value="MFS general substrate transporter"/>
    <property type="match status" value="1"/>
</dbReference>
<name>A0A1E3H9C0_9HYPH</name>
<dbReference type="InterPro" id="IPR050495">
    <property type="entry name" value="ATG22/LtaA_families"/>
</dbReference>
<gene>
    <name evidence="8" type="ORF">A6302_00596</name>
</gene>
<evidence type="ECO:0000256" key="4">
    <source>
        <dbReference type="ARBA" id="ARBA00022989"/>
    </source>
</evidence>
<keyword evidence="9" id="KW-1185">Reference proteome</keyword>
<sequence>MDEAPQPFESPVAQPRVPRPASRRGIFGWIMFDPAAQPYFTLITTFVFAPYFVSAVASDPVLGQSLWGYATGLAGLAIALTSPFLGAVADASGRRKPWIAVFTLMTILASAALWFVEPGRPDLVPLALIAFAIGTIGVEYASVFTNAMMPDLVPPERLGRLSGTGWAAGYAGGLVSLALVLGLMAADPETGRTLFGLEPLFGLDPESRAGDRASGPLTAIWFAALVLPLFLFTPDVPKRMGIGAAFVAGRRQLGETLKTLPKNRPVFFFLLANMIYTDGLIALFAFGGIYAAGTFGWGTIEIGIFGILLTLTGTVGAFAGGRLDDRIGPRAVICGALMLLMGAAIGILSIGADHMLFVVEVAGPQPGDGLFASLPERLYIGLGIVIGVAAGPLQAASRSMLVRLAPPGQAAQFFGLFALTGKITSFIGPTMVGLATMLTGSQRAGLVPLLAFFAIGLLLLRGVRVPAVSAATSPRP</sequence>
<feature type="transmembrane region" description="Helical" evidence="6">
    <location>
        <begin position="165"/>
        <end position="186"/>
    </location>
</feature>
<comment type="caution">
    <text evidence="8">The sequence shown here is derived from an EMBL/GenBank/DDBJ whole genome shotgun (WGS) entry which is preliminary data.</text>
</comment>
<evidence type="ECO:0000256" key="2">
    <source>
        <dbReference type="ARBA" id="ARBA00022448"/>
    </source>
</evidence>
<dbReference type="InterPro" id="IPR024671">
    <property type="entry name" value="Atg22-like"/>
</dbReference>
<comment type="subcellular location">
    <subcellularLocation>
        <location evidence="1">Endomembrane system</location>
        <topology evidence="1">Multi-pass membrane protein</topology>
    </subcellularLocation>
</comment>
<keyword evidence="3 6" id="KW-0812">Transmembrane</keyword>
<dbReference type="PANTHER" id="PTHR23519">
    <property type="entry name" value="AUTOPHAGY-RELATED PROTEIN 22"/>
    <property type="match status" value="1"/>
</dbReference>
<keyword evidence="5 6" id="KW-0472">Membrane</keyword>
<evidence type="ECO:0000256" key="6">
    <source>
        <dbReference type="SAM" id="Phobius"/>
    </source>
</evidence>
<dbReference type="OrthoDB" id="9768783at2"/>
<feature type="transmembrane region" description="Helical" evidence="6">
    <location>
        <begin position="123"/>
        <end position="144"/>
    </location>
</feature>
<dbReference type="GO" id="GO:0012505">
    <property type="term" value="C:endomembrane system"/>
    <property type="evidence" value="ECO:0007669"/>
    <property type="project" value="UniProtKB-SubCell"/>
</dbReference>
<dbReference type="PROSITE" id="PS50850">
    <property type="entry name" value="MFS"/>
    <property type="match status" value="1"/>
</dbReference>
<feature type="transmembrane region" description="Helical" evidence="6">
    <location>
        <begin position="266"/>
        <end position="291"/>
    </location>
</feature>
<evidence type="ECO:0000313" key="8">
    <source>
        <dbReference type="EMBL" id="ODN72081.1"/>
    </source>
</evidence>
<dbReference type="Proteomes" id="UP000094622">
    <property type="component" value="Unassembled WGS sequence"/>
</dbReference>
<accession>A0A1E3H9C0</accession>
<dbReference type="Gene3D" id="1.20.1250.20">
    <property type="entry name" value="MFS general substrate transporter like domains"/>
    <property type="match status" value="1"/>
</dbReference>
<feature type="transmembrane region" description="Helical" evidence="6">
    <location>
        <begin position="444"/>
        <end position="463"/>
    </location>
</feature>
<dbReference type="InterPro" id="IPR036259">
    <property type="entry name" value="MFS_trans_sf"/>
</dbReference>
<organism evidence="8 9">
    <name type="scientific">Methylobrevis pamukkalensis</name>
    <dbReference type="NCBI Taxonomy" id="1439726"/>
    <lineage>
        <taxon>Bacteria</taxon>
        <taxon>Pseudomonadati</taxon>
        <taxon>Pseudomonadota</taxon>
        <taxon>Alphaproteobacteria</taxon>
        <taxon>Hyphomicrobiales</taxon>
        <taxon>Pleomorphomonadaceae</taxon>
        <taxon>Methylobrevis</taxon>
    </lineage>
</organism>
<reference evidence="8 9" key="1">
    <citation type="submission" date="2016-07" db="EMBL/GenBank/DDBJ databases">
        <title>Draft Genome Sequence of Methylobrevis pamukkalensis PK2.</title>
        <authorList>
            <person name="Vasilenko O.V."/>
            <person name="Doronina N.V."/>
            <person name="Shmareva M.N."/>
            <person name="Tarlachkov S.V."/>
            <person name="Mustakhimov I."/>
            <person name="Trotsenko Y.A."/>
        </authorList>
    </citation>
    <scope>NUCLEOTIDE SEQUENCE [LARGE SCALE GENOMIC DNA]</scope>
    <source>
        <strain evidence="8 9">PK2</strain>
    </source>
</reference>
<evidence type="ECO:0000313" key="9">
    <source>
        <dbReference type="Proteomes" id="UP000094622"/>
    </source>
</evidence>
<feature type="transmembrane region" description="Helical" evidence="6">
    <location>
        <begin position="66"/>
        <end position="86"/>
    </location>
</feature>
<evidence type="ECO:0000256" key="3">
    <source>
        <dbReference type="ARBA" id="ARBA00022692"/>
    </source>
</evidence>
<feature type="transmembrane region" description="Helical" evidence="6">
    <location>
        <begin position="26"/>
        <end position="54"/>
    </location>
</feature>
<dbReference type="Pfam" id="PF11700">
    <property type="entry name" value="ATG22"/>
    <property type="match status" value="1"/>
</dbReference>
<feature type="transmembrane region" description="Helical" evidence="6">
    <location>
        <begin position="98"/>
        <end position="117"/>
    </location>
</feature>
<dbReference type="PATRIC" id="fig|1439726.3.peg.628"/>
<evidence type="ECO:0000259" key="7">
    <source>
        <dbReference type="PROSITE" id="PS50850"/>
    </source>
</evidence>
<protein>
    <submittedName>
        <fullName evidence="8">Vacuole effluxer Atg22 like protein</fullName>
    </submittedName>
</protein>
<evidence type="ECO:0000256" key="1">
    <source>
        <dbReference type="ARBA" id="ARBA00004127"/>
    </source>
</evidence>
<dbReference type="AlphaFoldDB" id="A0A1E3H9C0"/>
<keyword evidence="2" id="KW-0813">Transport</keyword>
<dbReference type="EMBL" id="MCRJ01000008">
    <property type="protein sequence ID" value="ODN72081.1"/>
    <property type="molecule type" value="Genomic_DNA"/>
</dbReference>
<feature type="domain" description="Major facilitator superfamily (MFS) profile" evidence="7">
    <location>
        <begin position="30"/>
        <end position="474"/>
    </location>
</feature>
<dbReference type="InterPro" id="IPR020846">
    <property type="entry name" value="MFS_dom"/>
</dbReference>
<feature type="transmembrane region" description="Helical" evidence="6">
    <location>
        <begin position="413"/>
        <end position="438"/>
    </location>
</feature>
<dbReference type="PANTHER" id="PTHR23519:SF1">
    <property type="entry name" value="AUTOPHAGY-RELATED PROTEIN 22"/>
    <property type="match status" value="1"/>
</dbReference>
<feature type="transmembrane region" description="Helical" evidence="6">
    <location>
        <begin position="378"/>
        <end position="401"/>
    </location>
</feature>
<proteinExistence type="predicted"/>
<evidence type="ECO:0000256" key="5">
    <source>
        <dbReference type="ARBA" id="ARBA00023136"/>
    </source>
</evidence>